<name>A0AAD7JE13_9AGAR</name>
<gene>
    <name evidence="2" type="ORF">B0H16DRAFT_1456122</name>
</gene>
<evidence type="ECO:0000256" key="1">
    <source>
        <dbReference type="SAM" id="MobiDB-lite"/>
    </source>
</evidence>
<evidence type="ECO:0000313" key="2">
    <source>
        <dbReference type="EMBL" id="KAJ7761374.1"/>
    </source>
</evidence>
<dbReference type="Proteomes" id="UP001215598">
    <property type="component" value="Unassembled WGS sequence"/>
</dbReference>
<feature type="region of interest" description="Disordered" evidence="1">
    <location>
        <begin position="50"/>
        <end position="98"/>
    </location>
</feature>
<dbReference type="AlphaFoldDB" id="A0AAD7JE13"/>
<dbReference type="EMBL" id="JARKIB010000035">
    <property type="protein sequence ID" value="KAJ7761374.1"/>
    <property type="molecule type" value="Genomic_DNA"/>
</dbReference>
<organism evidence="2 3">
    <name type="scientific">Mycena metata</name>
    <dbReference type="NCBI Taxonomy" id="1033252"/>
    <lineage>
        <taxon>Eukaryota</taxon>
        <taxon>Fungi</taxon>
        <taxon>Dikarya</taxon>
        <taxon>Basidiomycota</taxon>
        <taxon>Agaricomycotina</taxon>
        <taxon>Agaricomycetes</taxon>
        <taxon>Agaricomycetidae</taxon>
        <taxon>Agaricales</taxon>
        <taxon>Marasmiineae</taxon>
        <taxon>Mycenaceae</taxon>
        <taxon>Mycena</taxon>
    </lineage>
</organism>
<comment type="caution">
    <text evidence="2">The sequence shown here is derived from an EMBL/GenBank/DDBJ whole genome shotgun (WGS) entry which is preliminary data.</text>
</comment>
<reference evidence="2" key="1">
    <citation type="submission" date="2023-03" db="EMBL/GenBank/DDBJ databases">
        <title>Massive genome expansion in bonnet fungi (Mycena s.s.) driven by repeated elements and novel gene families across ecological guilds.</title>
        <authorList>
            <consortium name="Lawrence Berkeley National Laboratory"/>
            <person name="Harder C.B."/>
            <person name="Miyauchi S."/>
            <person name="Viragh M."/>
            <person name="Kuo A."/>
            <person name="Thoen E."/>
            <person name="Andreopoulos B."/>
            <person name="Lu D."/>
            <person name="Skrede I."/>
            <person name="Drula E."/>
            <person name="Henrissat B."/>
            <person name="Morin E."/>
            <person name="Kohler A."/>
            <person name="Barry K."/>
            <person name="LaButti K."/>
            <person name="Morin E."/>
            <person name="Salamov A."/>
            <person name="Lipzen A."/>
            <person name="Mereny Z."/>
            <person name="Hegedus B."/>
            <person name="Baldrian P."/>
            <person name="Stursova M."/>
            <person name="Weitz H."/>
            <person name="Taylor A."/>
            <person name="Grigoriev I.V."/>
            <person name="Nagy L.G."/>
            <person name="Martin F."/>
            <person name="Kauserud H."/>
        </authorList>
    </citation>
    <scope>NUCLEOTIDE SEQUENCE</scope>
    <source>
        <strain evidence="2">CBHHK182m</strain>
    </source>
</reference>
<feature type="compositionally biased region" description="Basic and acidic residues" evidence="1">
    <location>
        <begin position="75"/>
        <end position="94"/>
    </location>
</feature>
<proteinExistence type="predicted"/>
<protein>
    <submittedName>
        <fullName evidence="2">Uncharacterized protein</fullName>
    </submittedName>
</protein>
<sequence>MPVQGHSPSFLPLPPLVVARIRRVPGVSSIEGCGGHTGLFLWSIFCGSSSRSASETGEKTSGDSRAATRAKRRRWSVEEGESRRRARAKSEQEVKKKHVVGAAEKKGVVAHYVINAAKQKWANGAHSQIIGKRNLKGKAQHGVKSGWKFNVRREGGQTGSDASMRRLEYAFAFSSRRWRARPFDLSTQAQFDMPAGARIVACGMSFGTPDSHLMLNRPQENKAS</sequence>
<keyword evidence="3" id="KW-1185">Reference proteome</keyword>
<accession>A0AAD7JE13</accession>
<evidence type="ECO:0000313" key="3">
    <source>
        <dbReference type="Proteomes" id="UP001215598"/>
    </source>
</evidence>